<comment type="caution">
    <text evidence="1">The sequence shown here is derived from an EMBL/GenBank/DDBJ whole genome shotgun (WGS) entry which is preliminary data.</text>
</comment>
<name>A0A432DYX7_9FLAO</name>
<evidence type="ECO:0000313" key="2">
    <source>
        <dbReference type="Proteomes" id="UP000276953"/>
    </source>
</evidence>
<accession>A0A432DYX7</accession>
<dbReference type="Proteomes" id="UP000276953">
    <property type="component" value="Unassembled WGS sequence"/>
</dbReference>
<protein>
    <submittedName>
        <fullName evidence="1">Uncharacterized protein</fullName>
    </submittedName>
</protein>
<reference evidence="1 2" key="1">
    <citation type="submission" date="2018-12" db="EMBL/GenBank/DDBJ databases">
        <title>Draft Genome Sequence of Chryseobacterium arthrosphaerae strain ED882-96 Isolated from the Blood of a Patient with Liver Cirrhosis in Taiwan.</title>
        <authorList>
            <person name="Lin J.-N."/>
            <person name="Lai C.-H."/>
            <person name="Yang C.-H."/>
            <person name="Huang Y.-H."/>
        </authorList>
    </citation>
    <scope>NUCLEOTIDE SEQUENCE [LARGE SCALE GENOMIC DNA]</scope>
    <source>
        <strain evidence="1 2">ED882-96</strain>
    </source>
</reference>
<sequence>MAFKSTFQTNQETYCQPGNSITDLLAALAHLNNIYKPGRLLDCDANDNDTLDGKIILGQSNLSKIKNNEY</sequence>
<evidence type="ECO:0000313" key="1">
    <source>
        <dbReference type="EMBL" id="RTZ49430.1"/>
    </source>
</evidence>
<dbReference type="EMBL" id="RYFC01000001">
    <property type="protein sequence ID" value="RTZ49430.1"/>
    <property type="molecule type" value="Genomic_DNA"/>
</dbReference>
<dbReference type="AlphaFoldDB" id="A0A432DYX7"/>
<organism evidence="1 2">
    <name type="scientific">Chryseobacterium arthrosphaerae</name>
    <dbReference type="NCBI Taxonomy" id="651561"/>
    <lineage>
        <taxon>Bacteria</taxon>
        <taxon>Pseudomonadati</taxon>
        <taxon>Bacteroidota</taxon>
        <taxon>Flavobacteriia</taxon>
        <taxon>Flavobacteriales</taxon>
        <taxon>Weeksellaceae</taxon>
        <taxon>Chryseobacterium group</taxon>
        <taxon>Chryseobacterium</taxon>
    </lineage>
</organism>
<gene>
    <name evidence="1" type="ORF">EJ377_01895</name>
</gene>
<proteinExistence type="predicted"/>